<dbReference type="AlphaFoldDB" id="A0A1H1FDC4"/>
<dbReference type="STRING" id="37928.SAMN04489742_3388"/>
<sequence>MVQFVLIILVAAAVGMSAWGIDNKRHAYGVLLLPASAILAATILWLILMFADLGSQPGAEHLSWLLPMVLAVPVAWLTALLVGRRRVAADVERLTEALR</sequence>
<name>A0A1H1FDC4_9MICC</name>
<dbReference type="KEGG" id="acry:AC20117_00550"/>
<dbReference type="RefSeq" id="WP_074701504.1">
    <property type="nucleotide sequence ID" value="NZ_CP018863.1"/>
</dbReference>
<organism evidence="2 3">
    <name type="scientific">Crystallibacter crystallopoietes</name>
    <dbReference type="NCBI Taxonomy" id="37928"/>
    <lineage>
        <taxon>Bacteria</taxon>
        <taxon>Bacillati</taxon>
        <taxon>Actinomycetota</taxon>
        <taxon>Actinomycetes</taxon>
        <taxon>Micrococcales</taxon>
        <taxon>Micrococcaceae</taxon>
        <taxon>Crystallibacter</taxon>
    </lineage>
</organism>
<proteinExistence type="predicted"/>
<evidence type="ECO:0000313" key="3">
    <source>
        <dbReference type="Proteomes" id="UP000181917"/>
    </source>
</evidence>
<dbReference type="Proteomes" id="UP000181917">
    <property type="component" value="Unassembled WGS sequence"/>
</dbReference>
<keyword evidence="1" id="KW-1133">Transmembrane helix</keyword>
<dbReference type="OrthoDB" id="4964714at2"/>
<evidence type="ECO:0000313" key="2">
    <source>
        <dbReference type="EMBL" id="SDQ98962.1"/>
    </source>
</evidence>
<keyword evidence="1" id="KW-0472">Membrane</keyword>
<keyword evidence="1" id="KW-0812">Transmembrane</keyword>
<gene>
    <name evidence="2" type="ORF">SAMN04489742_3388</name>
</gene>
<dbReference type="EMBL" id="FNKH01000002">
    <property type="protein sequence ID" value="SDQ98962.1"/>
    <property type="molecule type" value="Genomic_DNA"/>
</dbReference>
<accession>A0A1H1FDC4</accession>
<keyword evidence="3" id="KW-1185">Reference proteome</keyword>
<feature type="transmembrane region" description="Helical" evidence="1">
    <location>
        <begin position="62"/>
        <end position="82"/>
    </location>
</feature>
<reference evidence="2 3" key="1">
    <citation type="submission" date="2016-10" db="EMBL/GenBank/DDBJ databases">
        <authorList>
            <person name="de Groot N.N."/>
        </authorList>
    </citation>
    <scope>NUCLEOTIDE SEQUENCE [LARGE SCALE GENOMIC DNA]</scope>
    <source>
        <strain evidence="2 3">DSM 20117</strain>
    </source>
</reference>
<protein>
    <submittedName>
        <fullName evidence="2">Uncharacterized protein</fullName>
    </submittedName>
</protein>
<feature type="transmembrane region" description="Helical" evidence="1">
    <location>
        <begin position="30"/>
        <end position="50"/>
    </location>
</feature>
<evidence type="ECO:0000256" key="1">
    <source>
        <dbReference type="SAM" id="Phobius"/>
    </source>
</evidence>